<dbReference type="RefSeq" id="WP_010933501.1">
    <property type="nucleotide sequence ID" value="NC_002932.3"/>
</dbReference>
<dbReference type="AlphaFoldDB" id="Q8KBE6"/>
<sequence>MDVEAVASMVGELLSEIMQAIGVPVFDVASDETAARLRDFLETGRYVVFVAVDGRDEPVGFIALYESCALYAGGVFGTIPELYVRPECRGLGVGQGLLKAAREFGKSCGWKRLEVTTLPLPEFDRTLAFYEQEGFELTGGRKLKVLL</sequence>
<dbReference type="Pfam" id="PF13508">
    <property type="entry name" value="Acetyltransf_7"/>
    <property type="match status" value="1"/>
</dbReference>
<dbReference type="EnsemblBacteria" id="AAM73062">
    <property type="protein sequence ID" value="AAM73062"/>
    <property type="gene ID" value="CT1841"/>
</dbReference>
<dbReference type="HOGENOM" id="CLU_013985_34_8_10"/>
<keyword evidence="3" id="KW-1185">Reference proteome</keyword>
<dbReference type="KEGG" id="cte:CT1841"/>
<dbReference type="PROSITE" id="PS51186">
    <property type="entry name" value="GNAT"/>
    <property type="match status" value="1"/>
</dbReference>
<dbReference type="PATRIC" id="fig|194439.7.peg.1672"/>
<gene>
    <name evidence="2" type="ordered locus">CT1841</name>
</gene>
<dbReference type="STRING" id="194439.CT1841"/>
<proteinExistence type="predicted"/>
<dbReference type="GO" id="GO:0016747">
    <property type="term" value="F:acyltransferase activity, transferring groups other than amino-acyl groups"/>
    <property type="evidence" value="ECO:0007669"/>
    <property type="project" value="InterPro"/>
</dbReference>
<evidence type="ECO:0000313" key="3">
    <source>
        <dbReference type="Proteomes" id="UP000001007"/>
    </source>
</evidence>
<dbReference type="Gene3D" id="3.40.630.30">
    <property type="match status" value="1"/>
</dbReference>
<dbReference type="EMBL" id="AE006470">
    <property type="protein sequence ID" value="AAM73062.1"/>
    <property type="molecule type" value="Genomic_DNA"/>
</dbReference>
<dbReference type="CDD" id="cd04301">
    <property type="entry name" value="NAT_SF"/>
    <property type="match status" value="1"/>
</dbReference>
<name>Q8KBE6_CHLTE</name>
<dbReference type="OrthoDB" id="9792929at2"/>
<protein>
    <submittedName>
        <fullName evidence="2">Acetyltransferase, GNAT family</fullName>
    </submittedName>
</protein>
<dbReference type="InterPro" id="IPR016181">
    <property type="entry name" value="Acyl_CoA_acyltransferase"/>
</dbReference>
<evidence type="ECO:0000313" key="2">
    <source>
        <dbReference type="EMBL" id="AAM73062.1"/>
    </source>
</evidence>
<reference evidence="2 3" key="1">
    <citation type="journal article" date="2002" name="Proc. Natl. Acad. Sci. U.S.A.">
        <title>The complete genome sequence of Chlorobium tepidum TLS, a photosynthetic, anaerobic, green-sulfur bacterium.</title>
        <authorList>
            <person name="Eisen J.A."/>
            <person name="Nelson K.E."/>
            <person name="Paulsen I.T."/>
            <person name="Heidelberg J.F."/>
            <person name="Wu M."/>
            <person name="Dodson R.J."/>
            <person name="Deboy R."/>
            <person name="Gwinn M.L."/>
            <person name="Nelson W.C."/>
            <person name="Haft D.H."/>
            <person name="Hickey E.K."/>
            <person name="Peterson J.D."/>
            <person name="Durkin A.S."/>
            <person name="Kolonay J.L."/>
            <person name="Yang F."/>
            <person name="Holt I."/>
            <person name="Umayam L.A."/>
            <person name="Mason T."/>
            <person name="Brenner M."/>
            <person name="Shea T.P."/>
            <person name="Parksey D."/>
            <person name="Nierman W.C."/>
            <person name="Feldblyum T.V."/>
            <person name="Hansen C.L."/>
            <person name="Craven M.B."/>
            <person name="Radune D."/>
            <person name="Vamathevan J."/>
            <person name="Khouri H."/>
            <person name="White O."/>
            <person name="Gruber T.M."/>
            <person name="Ketchum K.A."/>
            <person name="Venter J.C."/>
            <person name="Tettelin H."/>
            <person name="Bryant D.A."/>
            <person name="Fraser C.M."/>
        </authorList>
    </citation>
    <scope>NUCLEOTIDE SEQUENCE [LARGE SCALE GENOMIC DNA]</scope>
    <source>
        <strain evidence="3">ATCC 49652 / DSM 12025 / NBRC 103806 / TLS</strain>
    </source>
</reference>
<dbReference type="InterPro" id="IPR000182">
    <property type="entry name" value="GNAT_dom"/>
</dbReference>
<dbReference type="eggNOG" id="COG0454">
    <property type="taxonomic scope" value="Bacteria"/>
</dbReference>
<organism evidence="2 3">
    <name type="scientific">Chlorobaculum tepidum (strain ATCC 49652 / DSM 12025 / NBRC 103806 / TLS)</name>
    <name type="common">Chlorobium tepidum</name>
    <dbReference type="NCBI Taxonomy" id="194439"/>
    <lineage>
        <taxon>Bacteria</taxon>
        <taxon>Pseudomonadati</taxon>
        <taxon>Chlorobiota</taxon>
        <taxon>Chlorobiia</taxon>
        <taxon>Chlorobiales</taxon>
        <taxon>Chlorobiaceae</taxon>
        <taxon>Chlorobaculum</taxon>
    </lineage>
</organism>
<evidence type="ECO:0000259" key="1">
    <source>
        <dbReference type="PROSITE" id="PS51186"/>
    </source>
</evidence>
<feature type="domain" description="N-acetyltransferase" evidence="1">
    <location>
        <begin position="1"/>
        <end position="147"/>
    </location>
</feature>
<dbReference type="SUPFAM" id="SSF55729">
    <property type="entry name" value="Acyl-CoA N-acyltransferases (Nat)"/>
    <property type="match status" value="1"/>
</dbReference>
<dbReference type="Proteomes" id="UP000001007">
    <property type="component" value="Chromosome"/>
</dbReference>
<accession>Q8KBE6</accession>